<protein>
    <submittedName>
        <fullName evidence="3">Phenazine biosynthesis protein PhzF</fullName>
    </submittedName>
</protein>
<sequence length="295" mass="31565">MADYAFSLVNVFGQTAFGGNPLCVFEDARGLTDENMQALAVQFNLSETAFILPPTGDATARVRIFTPMTELPFAGHPALGTAHVLRDLLACGDTIKLEMRAGMVALEARQDDWVFTAPMPQGGPRTARPLAGKADIAAMLGLSVDDLLDEPLWVNTGSEQLLVPVKTPDIVRRVQPDPSQMARWPVSAAGRRNAYVFAPVESAGPTRFGQRALARYFMAKPGSGVDEDPGTGSACANLGGWLIATGRELPTHVKVEQGASIGRPCLLQLEVKRDQTIRVGGRVMTLGRGTISLQP</sequence>
<dbReference type="RefSeq" id="WP_067751654.1">
    <property type="nucleotide sequence ID" value="NZ_LT907988.1"/>
</dbReference>
<dbReference type="Proteomes" id="UP000078558">
    <property type="component" value="Chromosome I"/>
</dbReference>
<dbReference type="EMBL" id="FLRC01000011">
    <property type="protein sequence ID" value="SBT24852.1"/>
    <property type="molecule type" value="Genomic_DNA"/>
</dbReference>
<evidence type="ECO:0000256" key="1">
    <source>
        <dbReference type="ARBA" id="ARBA00008270"/>
    </source>
</evidence>
<reference evidence="3 5" key="1">
    <citation type="submission" date="2016-06" db="EMBL/GenBank/DDBJ databases">
        <authorList>
            <person name="Kjaerup R.B."/>
            <person name="Dalgaard T.S."/>
            <person name="Juul-Madsen H.R."/>
        </authorList>
    </citation>
    <scope>NUCLEOTIDE SEQUENCE [LARGE SCALE GENOMIC DNA]</scope>
    <source>
        <strain evidence="3">Orrdi1</strain>
    </source>
</reference>
<dbReference type="Gene3D" id="3.10.310.10">
    <property type="entry name" value="Diaminopimelate Epimerase, Chain A, domain 1"/>
    <property type="match status" value="2"/>
</dbReference>
<dbReference type="EMBL" id="LT907988">
    <property type="protein sequence ID" value="SOE50626.1"/>
    <property type="molecule type" value="Genomic_DNA"/>
</dbReference>
<feature type="active site" evidence="2">
    <location>
        <position position="47"/>
    </location>
</feature>
<dbReference type="AlphaFoldDB" id="A0A1C3K016"/>
<evidence type="ECO:0000256" key="2">
    <source>
        <dbReference type="PIRSR" id="PIRSR016184-1"/>
    </source>
</evidence>
<name>A0A1C3K016_9BURK</name>
<dbReference type="SUPFAM" id="SSF54506">
    <property type="entry name" value="Diaminopimelate epimerase-like"/>
    <property type="match status" value="1"/>
</dbReference>
<dbReference type="OrthoDB" id="9788221at2"/>
<dbReference type="KEGG" id="odi:ODI_R2849"/>
<evidence type="ECO:0000313" key="3">
    <source>
        <dbReference type="EMBL" id="SBT24852.1"/>
    </source>
</evidence>
<dbReference type="PIRSF" id="PIRSF016184">
    <property type="entry name" value="PhzC_PhzF"/>
    <property type="match status" value="1"/>
</dbReference>
<dbReference type="NCBIfam" id="TIGR00654">
    <property type="entry name" value="PhzF_family"/>
    <property type="match status" value="1"/>
</dbReference>
<dbReference type="STRING" id="1851544.ODI_02923"/>
<dbReference type="InterPro" id="IPR003719">
    <property type="entry name" value="Phenazine_PhzF-like"/>
</dbReference>
<evidence type="ECO:0000313" key="4">
    <source>
        <dbReference type="EMBL" id="SOE50626.1"/>
    </source>
</evidence>
<evidence type="ECO:0000313" key="5">
    <source>
        <dbReference type="Proteomes" id="UP000078558"/>
    </source>
</evidence>
<organism evidence="3 5">
    <name type="scientific">Orrella dioscoreae</name>
    <dbReference type="NCBI Taxonomy" id="1851544"/>
    <lineage>
        <taxon>Bacteria</taxon>
        <taxon>Pseudomonadati</taxon>
        <taxon>Pseudomonadota</taxon>
        <taxon>Betaproteobacteria</taxon>
        <taxon>Burkholderiales</taxon>
        <taxon>Alcaligenaceae</taxon>
        <taxon>Orrella</taxon>
    </lineage>
</organism>
<proteinExistence type="inferred from homology"/>
<accession>A0A1C3K016</accession>
<keyword evidence="5" id="KW-1185">Reference proteome</keyword>
<comment type="similarity">
    <text evidence="1">Belongs to the PhzF family.</text>
</comment>
<dbReference type="Pfam" id="PF02567">
    <property type="entry name" value="PhzC-PhzF"/>
    <property type="match status" value="1"/>
</dbReference>
<gene>
    <name evidence="3" type="ORF">ODI_02923</name>
    <name evidence="4" type="ORF">ODI_R2849</name>
</gene>
<reference evidence="4 5" key="2">
    <citation type="submission" date="2017-08" db="EMBL/GenBank/DDBJ databases">
        <authorList>
            <person name="de Groot N.N."/>
        </authorList>
    </citation>
    <scope>NUCLEOTIDE SEQUENCE [LARGE SCALE GENOMIC DNA]</scope>
    <source>
        <strain evidence="4">Orrdi1</strain>
    </source>
</reference>
<dbReference type="PANTHER" id="PTHR13774">
    <property type="entry name" value="PHENAZINE BIOSYNTHESIS PROTEIN"/>
    <property type="match status" value="1"/>
</dbReference>
<dbReference type="GO" id="GO:0016853">
    <property type="term" value="F:isomerase activity"/>
    <property type="evidence" value="ECO:0007669"/>
    <property type="project" value="TreeGrafter"/>
</dbReference>
<dbReference type="PANTHER" id="PTHR13774:SF32">
    <property type="entry name" value="ANTISENSE-ENHANCING SEQUENCE 1"/>
    <property type="match status" value="1"/>
</dbReference>
<dbReference type="GO" id="GO:0005737">
    <property type="term" value="C:cytoplasm"/>
    <property type="evidence" value="ECO:0007669"/>
    <property type="project" value="TreeGrafter"/>
</dbReference>